<protein>
    <submittedName>
        <fullName evidence="1">Uncharacterized protein</fullName>
    </submittedName>
</protein>
<dbReference type="Proteomes" id="UP000509510">
    <property type="component" value="Chromosome I"/>
</dbReference>
<evidence type="ECO:0000313" key="2">
    <source>
        <dbReference type="Proteomes" id="UP000509510"/>
    </source>
</evidence>
<gene>
    <name evidence="1" type="ORF">TRUGW13939_02079</name>
</gene>
<keyword evidence="2" id="KW-1185">Reference proteome</keyword>
<dbReference type="KEGG" id="trg:TRUGW13939_02079"/>
<organism evidence="1 2">
    <name type="scientific">Talaromyces rugulosus</name>
    <name type="common">Penicillium rugulosum</name>
    <dbReference type="NCBI Taxonomy" id="121627"/>
    <lineage>
        <taxon>Eukaryota</taxon>
        <taxon>Fungi</taxon>
        <taxon>Dikarya</taxon>
        <taxon>Ascomycota</taxon>
        <taxon>Pezizomycotina</taxon>
        <taxon>Eurotiomycetes</taxon>
        <taxon>Eurotiomycetidae</taxon>
        <taxon>Eurotiales</taxon>
        <taxon>Trichocomaceae</taxon>
        <taxon>Talaromyces</taxon>
        <taxon>Talaromyces sect. Islandici</taxon>
    </lineage>
</organism>
<sequence>MGKDTKKTIESTSLEKALESIRETLDTSSDEVTVELDKVSSKVADKVIEYLDNFAENQATRLTYDAELKVFRVVVMPTPTHEAHIDWLHQSILDAVGAGHLTSPESKRLRLSGANRKRLTNTANQTSTKEPDALLIPFSVTVPTIVVETGWSESKRQLVRDKNIWLGDTRGQVQAVIVIKWRPNYHTREVSGVLEVHKPNASPNGTLDQTEKIFPIPTNGTSQVIQFTKAELFAGSPMSIQNPGQLIDFTLDALRLTAQEAMQEHGFNPKP</sequence>
<dbReference type="EMBL" id="CP055898">
    <property type="protein sequence ID" value="QKX54989.1"/>
    <property type="molecule type" value="Genomic_DNA"/>
</dbReference>
<reference evidence="2" key="1">
    <citation type="submission" date="2020-06" db="EMBL/GenBank/DDBJ databases">
        <title>A chromosome-scale genome assembly of Talaromyces rugulosus W13939.</title>
        <authorList>
            <person name="Wang B."/>
            <person name="Guo L."/>
            <person name="Ye K."/>
            <person name="Wang L."/>
        </authorList>
    </citation>
    <scope>NUCLEOTIDE SEQUENCE [LARGE SCALE GENOMIC DNA]</scope>
    <source>
        <strain evidence="2">W13939</strain>
    </source>
</reference>
<proteinExistence type="predicted"/>
<dbReference type="GeneID" id="55989589"/>
<name>A0A7H8QM36_TALRU</name>
<accession>A0A7H8QM36</accession>
<dbReference type="RefSeq" id="XP_035341168.1">
    <property type="nucleotide sequence ID" value="XM_035485275.1"/>
</dbReference>
<dbReference type="OrthoDB" id="76567at2759"/>
<evidence type="ECO:0000313" key="1">
    <source>
        <dbReference type="EMBL" id="QKX54989.1"/>
    </source>
</evidence>
<dbReference type="AlphaFoldDB" id="A0A7H8QM36"/>